<dbReference type="RefSeq" id="XP_022505785.1">
    <property type="nucleotide sequence ID" value="XM_022661906.1"/>
</dbReference>
<sequence length="1182" mass="137129">MDTASQASVSMEISEPSTTRLSSRSSPVASIASSRRRRRSYTRSSTRSSILSSTAEPIFVAPLPATALAHFLATQLLSADPARTLLELTQNAPGAPPPLLEILRQRENHDEIPPPTDRLSLRAGLDHIQSHFPSDKQLPNVISNPSIERPNVVYTAEELQYLFTGYTCEADQHLRPHIDPLVDQMGDYTVTSEFDIDSLVLFSQHLGVFRQGILWYPSQMPLGALTTSMHMKPMLVQYYDSHGHFHQRRVPIHHIPNYCFARLPGADGFTAHWVFTRLYQPSSFSVAEKEGQRLTDRQFQHWTDRILLPSLRECLPAGRLHHLPASFKQAQANARALRTETRTAAVDAAVHHQNLQYEIPATYLPAIQEAIRRRAQAPGNHEFQDAYIIIVGKGLKLQPWKTASWATTIDCFFHWFERQFDPRHFSEDTVHVDIGKETLPPPSCSLLWREDFLRLFTACLQSLDPGSPRLTPTLYPWGFVHGVGSATLELPLECRLRDEGVSYIQHYSDFKEIFAAGNTYPFSNRGFSSLTLSPEVMATFQQIGGAIIVQPDVLARAFIHSKLRCHYGLWASATETFGNRWECRVTLRLLRQIDQCARRLSITLAPFTVTPTCSWVIHSTDILEEWYRFNLNKFCFGFETLYGRCQEKPYIAWEHTQLMILLLKCISCFAGVLIPGSREAIAQRQSRQGLGIGTNLQVYGYGWLADKIDWENWVLRPEVSGQFRVQNVSILETFRSHYRELRNHMDDYVLVASSVSLLSRWKESPIHVAFILRLFRAICLRAFQRDVFQILRPYVRPDYWADIVKGRIGLSADALHRVLDPERAATHLMVRPFQKIRNFHSLFQWLWGENDGFSRGPWRRLPYRMLYTFCGQVIMDIFGREYYPTWRRQFSKHVRINFWFLPYPSLKALISHECGNDQRRQFRWWSNYNYKLAQHHGVDANRVVRCHQWSRWPKGRWSVTPESDVMRGLPRPDFHLAFLRPEQVFEQLRRLEGHEVDTDADEMNEDEDGIDADGIRDEFGERRLPPEEHGGSSSELSVFDSDDSQLSEYQDRRRLRQEEKVHQRQRQRLGILRRSLRIEQQAFRQSIPHHDHRAMPGEEEEGEGHTAETSPHRDLAEMIRRYDERLAHLEEEQRQHAQAASQLSRRRSLGLRQARTRQRVQVEERRALEGRTRAAEEAQQRE</sequence>
<dbReference type="AlphaFoldDB" id="A0A177EPC6"/>
<dbReference type="Proteomes" id="UP000077002">
    <property type="component" value="Unassembled WGS sequence"/>
</dbReference>
<feature type="compositionally biased region" description="Basic and acidic residues" evidence="1">
    <location>
        <begin position="1021"/>
        <end position="1030"/>
    </location>
</feature>
<feature type="region of interest" description="Disordered" evidence="1">
    <location>
        <begin position="1126"/>
        <end position="1182"/>
    </location>
</feature>
<dbReference type="EMBL" id="LVKK01000216">
    <property type="protein sequence ID" value="OAG33833.1"/>
    <property type="molecule type" value="Genomic_DNA"/>
</dbReference>
<feature type="region of interest" description="Disordered" evidence="1">
    <location>
        <begin position="1"/>
        <end position="48"/>
    </location>
</feature>
<evidence type="ECO:0000313" key="2">
    <source>
        <dbReference type="EMBL" id="OAG33833.1"/>
    </source>
</evidence>
<organism evidence="2 3">
    <name type="scientific">Fonsecaea monophora</name>
    <dbReference type="NCBI Taxonomy" id="254056"/>
    <lineage>
        <taxon>Eukaryota</taxon>
        <taxon>Fungi</taxon>
        <taxon>Dikarya</taxon>
        <taxon>Ascomycota</taxon>
        <taxon>Pezizomycotina</taxon>
        <taxon>Eurotiomycetes</taxon>
        <taxon>Chaetothyriomycetidae</taxon>
        <taxon>Chaetothyriales</taxon>
        <taxon>Herpotrichiellaceae</taxon>
        <taxon>Fonsecaea</taxon>
    </lineage>
</organism>
<keyword evidence="3" id="KW-1185">Reference proteome</keyword>
<feature type="compositionally biased region" description="Basic and acidic residues" evidence="1">
    <location>
        <begin position="1103"/>
        <end position="1112"/>
    </location>
</feature>
<feature type="region of interest" description="Disordered" evidence="1">
    <location>
        <begin position="1021"/>
        <end position="1048"/>
    </location>
</feature>
<accession>A0A177EPC6</accession>
<protein>
    <submittedName>
        <fullName evidence="2">Uncharacterized protein</fullName>
    </submittedName>
</protein>
<feature type="compositionally biased region" description="Basic and acidic residues" evidence="1">
    <location>
        <begin position="1126"/>
        <end position="1135"/>
    </location>
</feature>
<feature type="region of interest" description="Disordered" evidence="1">
    <location>
        <begin position="1083"/>
        <end position="1112"/>
    </location>
</feature>
<feature type="compositionally biased region" description="Basic and acidic residues" evidence="1">
    <location>
        <begin position="1160"/>
        <end position="1182"/>
    </location>
</feature>
<feature type="compositionally biased region" description="Basic residues" evidence="1">
    <location>
        <begin position="1144"/>
        <end position="1158"/>
    </location>
</feature>
<gene>
    <name evidence="2" type="ORF">AYO21_12067</name>
</gene>
<feature type="compositionally biased region" description="Low complexity" evidence="1">
    <location>
        <begin position="14"/>
        <end position="33"/>
    </location>
</feature>
<proteinExistence type="predicted"/>
<evidence type="ECO:0000313" key="3">
    <source>
        <dbReference type="Proteomes" id="UP000077002"/>
    </source>
</evidence>
<reference evidence="2 3" key="1">
    <citation type="submission" date="2016-03" db="EMBL/GenBank/DDBJ databases">
        <title>Draft genome sequence of the Fonsecaea monophora CBS 269.37.</title>
        <authorList>
            <person name="Bombassaro A."/>
            <person name="Vinicius W.A."/>
            <person name="De Hoog S."/>
            <person name="Sun J."/>
            <person name="Souza E.M."/>
            <person name="Raittz R.T."/>
            <person name="Costa F."/>
            <person name="Leao A.C."/>
            <person name="Tadra-Sfeir M.Z."/>
            <person name="Baura V."/>
            <person name="Balsanelli E."/>
            <person name="Pedrosa F.O."/>
            <person name="Moreno L.F."/>
            <person name="Steffens M.B."/>
            <person name="Xi L."/>
            <person name="Bocca A.L."/>
            <person name="Felipe M.S."/>
            <person name="Teixeira M."/>
            <person name="Telles Filho F.Q."/>
            <person name="Azevedo C.M."/>
            <person name="Gomes R."/>
            <person name="Vicente V.A."/>
        </authorList>
    </citation>
    <scope>NUCLEOTIDE SEQUENCE [LARGE SCALE GENOMIC DNA]</scope>
    <source>
        <strain evidence="2 3">CBS 269.37</strain>
    </source>
</reference>
<name>A0A177EPC6_9EURO</name>
<dbReference type="GeneID" id="34607133"/>
<evidence type="ECO:0000256" key="1">
    <source>
        <dbReference type="SAM" id="MobiDB-lite"/>
    </source>
</evidence>
<dbReference type="OrthoDB" id="4363340at2759"/>
<feature type="compositionally biased region" description="Polar residues" evidence="1">
    <location>
        <begin position="1"/>
        <end position="11"/>
    </location>
</feature>
<comment type="caution">
    <text evidence="2">The sequence shown here is derived from an EMBL/GenBank/DDBJ whole genome shotgun (WGS) entry which is preliminary data.</text>
</comment>